<accession>A0A8J3Z8W0</accession>
<dbReference type="Gene3D" id="1.10.10.10">
    <property type="entry name" value="Winged helix-like DNA-binding domain superfamily/Winged helix DNA-binding domain"/>
    <property type="match status" value="1"/>
</dbReference>
<dbReference type="PANTHER" id="PTHR34580">
    <property type="match status" value="1"/>
</dbReference>
<dbReference type="InterPro" id="IPR051534">
    <property type="entry name" value="CBASS_pafABC_assoc_protein"/>
</dbReference>
<dbReference type="InterPro" id="IPR036388">
    <property type="entry name" value="WH-like_DNA-bd_sf"/>
</dbReference>
<dbReference type="Pfam" id="PF08279">
    <property type="entry name" value="HTH_11"/>
    <property type="match status" value="1"/>
</dbReference>
<dbReference type="PANTHER" id="PTHR34580:SF3">
    <property type="entry name" value="PROTEIN PAFB"/>
    <property type="match status" value="1"/>
</dbReference>
<name>A0A8J3Z8W0_9ACTN</name>
<evidence type="ECO:0000259" key="1">
    <source>
        <dbReference type="Pfam" id="PF08279"/>
    </source>
</evidence>
<evidence type="ECO:0000313" key="3">
    <source>
        <dbReference type="Proteomes" id="UP000612585"/>
    </source>
</evidence>
<gene>
    <name evidence="2" type="ORF">Vau01_070520</name>
</gene>
<keyword evidence="3" id="KW-1185">Reference proteome</keyword>
<dbReference type="Proteomes" id="UP000612585">
    <property type="component" value="Unassembled WGS sequence"/>
</dbReference>
<dbReference type="SUPFAM" id="SSF46785">
    <property type="entry name" value="Winged helix' DNA-binding domain"/>
    <property type="match status" value="1"/>
</dbReference>
<protein>
    <recommendedName>
        <fullName evidence="1">Helix-turn-helix type 11 domain-containing protein</fullName>
    </recommendedName>
</protein>
<feature type="domain" description="Helix-turn-helix type 11" evidence="1">
    <location>
        <begin position="27"/>
        <end position="84"/>
    </location>
</feature>
<dbReference type="EMBL" id="BOPG01000047">
    <property type="protein sequence ID" value="GIJ59536.1"/>
    <property type="molecule type" value="Genomic_DNA"/>
</dbReference>
<dbReference type="InterPro" id="IPR036390">
    <property type="entry name" value="WH_DNA-bd_sf"/>
</dbReference>
<sequence length="132" mass="14235">MPVPRLVGPGNRAGFVQLHQALPLIERQHALIEELRARAPRFVPGRDLALRTGTTVRTVERDIARLVEAGVPVQVRRGRGGGYRIDARRELPAVTFTPGEASALLASLVAVGPYISASAQSALRKLLDALTQ</sequence>
<organism evidence="2 3">
    <name type="scientific">Virgisporangium aurantiacum</name>
    <dbReference type="NCBI Taxonomy" id="175570"/>
    <lineage>
        <taxon>Bacteria</taxon>
        <taxon>Bacillati</taxon>
        <taxon>Actinomycetota</taxon>
        <taxon>Actinomycetes</taxon>
        <taxon>Micromonosporales</taxon>
        <taxon>Micromonosporaceae</taxon>
        <taxon>Virgisporangium</taxon>
    </lineage>
</organism>
<reference evidence="2" key="1">
    <citation type="submission" date="2021-01" db="EMBL/GenBank/DDBJ databases">
        <title>Whole genome shotgun sequence of Virgisporangium aurantiacum NBRC 16421.</title>
        <authorList>
            <person name="Komaki H."/>
            <person name="Tamura T."/>
        </authorList>
    </citation>
    <scope>NUCLEOTIDE SEQUENCE</scope>
    <source>
        <strain evidence="2">NBRC 16421</strain>
    </source>
</reference>
<proteinExistence type="predicted"/>
<dbReference type="InterPro" id="IPR013196">
    <property type="entry name" value="HTH_11"/>
</dbReference>
<comment type="caution">
    <text evidence="2">The sequence shown here is derived from an EMBL/GenBank/DDBJ whole genome shotgun (WGS) entry which is preliminary data.</text>
</comment>
<dbReference type="AlphaFoldDB" id="A0A8J3Z8W0"/>
<evidence type="ECO:0000313" key="2">
    <source>
        <dbReference type="EMBL" id="GIJ59536.1"/>
    </source>
</evidence>